<dbReference type="GO" id="GO:0034975">
    <property type="term" value="P:protein folding in endoplasmic reticulum"/>
    <property type="evidence" value="ECO:0007669"/>
    <property type="project" value="TreeGrafter"/>
</dbReference>
<reference evidence="6" key="1">
    <citation type="submission" date="2016-10" db="EMBL/GenBank/DDBJ databases">
        <authorList>
            <person name="Benchimol M."/>
            <person name="Almeida L.G."/>
            <person name="Vasconcelos A.T."/>
            <person name="Perreira-Neves A."/>
            <person name="Rosa I.A."/>
            <person name="Tasca T."/>
            <person name="Bogo M.R."/>
            <person name="de Souza W."/>
        </authorList>
    </citation>
    <scope>NUCLEOTIDE SEQUENCE [LARGE SCALE GENOMIC DNA]</scope>
    <source>
        <strain evidence="6">K</strain>
    </source>
</reference>
<evidence type="ECO:0000256" key="4">
    <source>
        <dbReference type="SAM" id="Phobius"/>
    </source>
</evidence>
<accession>A0A1J4KQE0</accession>
<dbReference type="InterPro" id="IPR051727">
    <property type="entry name" value="DnaJ_C3_Co-chaperones"/>
</dbReference>
<dbReference type="Proteomes" id="UP000179807">
    <property type="component" value="Unassembled WGS sequence"/>
</dbReference>
<evidence type="ECO:0000313" key="6">
    <source>
        <dbReference type="EMBL" id="OHT13128.1"/>
    </source>
</evidence>
<name>A0A1J4KQE0_9EUKA</name>
<keyword evidence="7" id="KW-1185">Reference proteome</keyword>
<keyword evidence="4" id="KW-0812">Transmembrane</keyword>
<dbReference type="RefSeq" id="XP_068366264.1">
    <property type="nucleotide sequence ID" value="XM_068499260.1"/>
</dbReference>
<dbReference type="PANTHER" id="PTHR44140:SF2">
    <property type="entry name" value="LD25575P"/>
    <property type="match status" value="1"/>
</dbReference>
<dbReference type="OrthoDB" id="10250354at2759"/>
<feature type="transmembrane region" description="Helical" evidence="4">
    <location>
        <begin position="125"/>
        <end position="146"/>
    </location>
</feature>
<protein>
    <submittedName>
        <fullName evidence="6">DNAj/HSP40</fullName>
    </submittedName>
</protein>
<dbReference type="Pfam" id="PF00226">
    <property type="entry name" value="DnaJ"/>
    <property type="match status" value="1"/>
</dbReference>
<keyword evidence="4" id="KW-1133">Transmembrane helix</keyword>
<feature type="domain" description="J" evidence="5">
    <location>
        <begin position="508"/>
        <end position="580"/>
    </location>
</feature>
<comment type="subcellular location">
    <subcellularLocation>
        <location evidence="1">Endoplasmic reticulum</location>
    </subcellularLocation>
</comment>
<dbReference type="SUPFAM" id="SSF48452">
    <property type="entry name" value="TPR-like"/>
    <property type="match status" value="1"/>
</dbReference>
<evidence type="ECO:0000259" key="5">
    <source>
        <dbReference type="PROSITE" id="PS50076"/>
    </source>
</evidence>
<dbReference type="PROSITE" id="PS50076">
    <property type="entry name" value="DNAJ_2"/>
    <property type="match status" value="1"/>
</dbReference>
<dbReference type="InterPro" id="IPR001623">
    <property type="entry name" value="DnaJ_domain"/>
</dbReference>
<dbReference type="Gene3D" id="1.10.287.110">
    <property type="entry name" value="DnaJ domain"/>
    <property type="match status" value="1"/>
</dbReference>
<dbReference type="Gene3D" id="1.25.40.10">
    <property type="entry name" value="Tetratricopeptide repeat domain"/>
    <property type="match status" value="1"/>
</dbReference>
<dbReference type="VEuPathDB" id="TrichDB:TRFO_16895"/>
<feature type="transmembrane region" description="Helical" evidence="4">
    <location>
        <begin position="75"/>
        <end position="105"/>
    </location>
</feature>
<dbReference type="InterPro" id="IPR036869">
    <property type="entry name" value="J_dom_sf"/>
</dbReference>
<dbReference type="InterPro" id="IPR011990">
    <property type="entry name" value="TPR-like_helical_dom_sf"/>
</dbReference>
<keyword evidence="4" id="KW-0472">Membrane</keyword>
<sequence length="622" mass="72668">MRTFLPSGTLQNTLAMHSICPSVLGSNGGHPSASQSFRLCARNFSFFLSCCFKFSASYFNLSISSWFRSLIASNSAFFALTFLLSFLICLSFDRIIFFGSISVIWKNKSVFHLACHLDFIINEYLASQLSIQMLFLVIHTLLTYFVKKSPLRHVQQLVGFRQYKEAKILLDKMINEKKDDAEILNLRATCELNLDMVAECLSDTEIIMNSDASELEKQNSYVTRSLLYIKTGELPLAEEYALKANNSHVVETINHLKELKQQYYHFTEQNRLEDSAVVLDQILLQSSLDINLITNRTEIAWKLQDYGNYSKYSHNFEKMYPKDSKIFYRNGIALLCNGTIEESILKFKNTLQMRNPPINCSIALKLADKITKIIAKIEQVDPLNQTQRKNQIESNDYQTLIDELNTSSLKFCTANDRLTQKVYLYTARLLRFKGEYEMAFDYLSELSQKYPKSYEFVFEKADIDLELHNYDSAIETYKEIQREYRMNLHAQEKIDAANLLKKRSFYVDHYAFLGLIRDRGLQTTVQQVKDAYRKVVRHWHPDRFRDPEKKKEAERMMRYINAAYDVLSDQRKKDLYDQGKDPYNPNDGKPEEFSDRFEDFFSNPDFFINNNRDGPLHIQIHV</sequence>
<dbReference type="PRINTS" id="PR00625">
    <property type="entry name" value="JDOMAIN"/>
</dbReference>
<evidence type="ECO:0000256" key="1">
    <source>
        <dbReference type="ARBA" id="ARBA00004240"/>
    </source>
</evidence>
<dbReference type="GO" id="GO:0051087">
    <property type="term" value="F:protein-folding chaperone binding"/>
    <property type="evidence" value="ECO:0007669"/>
    <property type="project" value="TreeGrafter"/>
</dbReference>
<evidence type="ECO:0000313" key="7">
    <source>
        <dbReference type="Proteomes" id="UP000179807"/>
    </source>
</evidence>
<keyword evidence="2" id="KW-0732">Signal</keyword>
<evidence type="ECO:0000256" key="2">
    <source>
        <dbReference type="ARBA" id="ARBA00022729"/>
    </source>
</evidence>
<dbReference type="GeneID" id="94833964"/>
<dbReference type="EMBL" id="MLAK01000548">
    <property type="protein sequence ID" value="OHT13128.1"/>
    <property type="molecule type" value="Genomic_DNA"/>
</dbReference>
<dbReference type="SUPFAM" id="SSF46565">
    <property type="entry name" value="Chaperone J-domain"/>
    <property type="match status" value="1"/>
</dbReference>
<dbReference type="SMART" id="SM00271">
    <property type="entry name" value="DnaJ"/>
    <property type="match status" value="1"/>
</dbReference>
<gene>
    <name evidence="6" type="ORF">TRFO_16895</name>
</gene>
<dbReference type="GO" id="GO:0051787">
    <property type="term" value="F:misfolded protein binding"/>
    <property type="evidence" value="ECO:0007669"/>
    <property type="project" value="TreeGrafter"/>
</dbReference>
<evidence type="ECO:0000256" key="3">
    <source>
        <dbReference type="ARBA" id="ARBA00022824"/>
    </source>
</evidence>
<dbReference type="GO" id="GO:0005783">
    <property type="term" value="C:endoplasmic reticulum"/>
    <property type="evidence" value="ECO:0007669"/>
    <property type="project" value="UniProtKB-SubCell"/>
</dbReference>
<dbReference type="PANTHER" id="PTHR44140">
    <property type="entry name" value="LD25575P"/>
    <property type="match status" value="1"/>
</dbReference>
<comment type="caution">
    <text evidence="6">The sequence shown here is derived from an EMBL/GenBank/DDBJ whole genome shotgun (WGS) entry which is preliminary data.</text>
</comment>
<proteinExistence type="predicted"/>
<keyword evidence="3" id="KW-0256">Endoplasmic reticulum</keyword>
<dbReference type="AlphaFoldDB" id="A0A1J4KQE0"/>
<organism evidence="6 7">
    <name type="scientific">Tritrichomonas foetus</name>
    <dbReference type="NCBI Taxonomy" id="1144522"/>
    <lineage>
        <taxon>Eukaryota</taxon>
        <taxon>Metamonada</taxon>
        <taxon>Parabasalia</taxon>
        <taxon>Tritrichomonadida</taxon>
        <taxon>Tritrichomonadidae</taxon>
        <taxon>Tritrichomonas</taxon>
    </lineage>
</organism>
<dbReference type="CDD" id="cd06257">
    <property type="entry name" value="DnaJ"/>
    <property type="match status" value="1"/>
</dbReference>
<feature type="transmembrane region" description="Helical" evidence="4">
    <location>
        <begin position="44"/>
        <end position="63"/>
    </location>
</feature>